<sequence length="210" mass="23253">MSKENDIECIRSRTEPVKDGRVLAVTLEDEKLQAMGYEQHMKRGFNSWLMTAFCLTGLGLLPSLGGTIWYSLGYLGLVSMTWGWLIGAFFIMFEVFALAELSLSMPTAGGFCALVMILPSKTLGRISNVFLWLSTITFFVLIVALPIYAKENGRTNSVKDMFTASYNQTGWSNGGLVFLLSFLVPCWCISGYDSTAHLAEETENVARVVP</sequence>
<keyword evidence="4 6" id="KW-1133">Transmembrane helix</keyword>
<reference evidence="7" key="1">
    <citation type="submission" date="2017-09" db="EMBL/GenBank/DDBJ databases">
        <title>Polyketide synthases of a Diaporthe helianthi virulent isolate.</title>
        <authorList>
            <person name="Baroncelli R."/>
        </authorList>
    </citation>
    <scope>NUCLEOTIDE SEQUENCE [LARGE SCALE GENOMIC DNA]</scope>
    <source>
        <strain evidence="7">7/96</strain>
    </source>
</reference>
<dbReference type="AlphaFoldDB" id="A0A2P5HXJ7"/>
<evidence type="ECO:0008006" key="9">
    <source>
        <dbReference type="Google" id="ProtNLM"/>
    </source>
</evidence>
<evidence type="ECO:0000256" key="5">
    <source>
        <dbReference type="ARBA" id="ARBA00023136"/>
    </source>
</evidence>
<feature type="transmembrane region" description="Helical" evidence="6">
    <location>
        <begin position="129"/>
        <end position="149"/>
    </location>
</feature>
<evidence type="ECO:0000313" key="8">
    <source>
        <dbReference type="Proteomes" id="UP000094444"/>
    </source>
</evidence>
<keyword evidence="5 6" id="KW-0472">Membrane</keyword>
<dbReference type="Pfam" id="PF13520">
    <property type="entry name" value="AA_permease_2"/>
    <property type="match status" value="1"/>
</dbReference>
<dbReference type="GO" id="GO:0016020">
    <property type="term" value="C:membrane"/>
    <property type="evidence" value="ECO:0007669"/>
    <property type="project" value="UniProtKB-SubCell"/>
</dbReference>
<accession>A0A2P5HXJ7</accession>
<comment type="caution">
    <text evidence="7">The sequence shown here is derived from an EMBL/GenBank/DDBJ whole genome shotgun (WGS) entry which is preliminary data.</text>
</comment>
<feature type="transmembrane region" description="Helical" evidence="6">
    <location>
        <begin position="84"/>
        <end position="117"/>
    </location>
</feature>
<evidence type="ECO:0000256" key="1">
    <source>
        <dbReference type="ARBA" id="ARBA00004141"/>
    </source>
</evidence>
<keyword evidence="8" id="KW-1185">Reference proteome</keyword>
<dbReference type="InParanoid" id="A0A2P5HXJ7"/>
<evidence type="ECO:0000256" key="3">
    <source>
        <dbReference type="ARBA" id="ARBA00022692"/>
    </source>
</evidence>
<gene>
    <name evidence="7" type="ORF">DHEL01_v206658</name>
</gene>
<evidence type="ECO:0000256" key="2">
    <source>
        <dbReference type="ARBA" id="ARBA00022448"/>
    </source>
</evidence>
<protein>
    <recommendedName>
        <fullName evidence="9">Amino acid permease</fullName>
    </recommendedName>
</protein>
<evidence type="ECO:0000313" key="7">
    <source>
        <dbReference type="EMBL" id="POS74949.1"/>
    </source>
</evidence>
<name>A0A2P5HXJ7_DIAHE</name>
<keyword evidence="2" id="KW-0813">Transport</keyword>
<organism evidence="7 8">
    <name type="scientific">Diaporthe helianthi</name>
    <dbReference type="NCBI Taxonomy" id="158607"/>
    <lineage>
        <taxon>Eukaryota</taxon>
        <taxon>Fungi</taxon>
        <taxon>Dikarya</taxon>
        <taxon>Ascomycota</taxon>
        <taxon>Pezizomycotina</taxon>
        <taxon>Sordariomycetes</taxon>
        <taxon>Sordariomycetidae</taxon>
        <taxon>Diaporthales</taxon>
        <taxon>Diaporthaceae</taxon>
        <taxon>Diaporthe</taxon>
    </lineage>
</organism>
<dbReference type="GO" id="GO:0022857">
    <property type="term" value="F:transmembrane transporter activity"/>
    <property type="evidence" value="ECO:0007669"/>
    <property type="project" value="InterPro"/>
</dbReference>
<dbReference type="PANTHER" id="PTHR45649">
    <property type="entry name" value="AMINO-ACID PERMEASE BAT1"/>
    <property type="match status" value="1"/>
</dbReference>
<evidence type="ECO:0000256" key="6">
    <source>
        <dbReference type="SAM" id="Phobius"/>
    </source>
</evidence>
<keyword evidence="3 6" id="KW-0812">Transmembrane</keyword>
<feature type="transmembrane region" description="Helical" evidence="6">
    <location>
        <begin position="169"/>
        <end position="189"/>
    </location>
</feature>
<dbReference type="EMBL" id="MAVT02000554">
    <property type="protein sequence ID" value="POS74949.1"/>
    <property type="molecule type" value="Genomic_DNA"/>
</dbReference>
<dbReference type="InterPro" id="IPR002293">
    <property type="entry name" value="AA/rel_permease1"/>
</dbReference>
<dbReference type="Proteomes" id="UP000094444">
    <property type="component" value="Unassembled WGS sequence"/>
</dbReference>
<dbReference type="OrthoDB" id="10054429at2759"/>
<dbReference type="Gene3D" id="1.20.1740.10">
    <property type="entry name" value="Amino acid/polyamine transporter I"/>
    <property type="match status" value="1"/>
</dbReference>
<comment type="subcellular location">
    <subcellularLocation>
        <location evidence="1">Membrane</location>
        <topology evidence="1">Multi-pass membrane protein</topology>
    </subcellularLocation>
</comment>
<feature type="transmembrane region" description="Helical" evidence="6">
    <location>
        <begin position="48"/>
        <end position="72"/>
    </location>
</feature>
<dbReference type="PANTHER" id="PTHR45649:SF26">
    <property type="entry name" value="OS04G0435100 PROTEIN"/>
    <property type="match status" value="1"/>
</dbReference>
<evidence type="ECO:0000256" key="4">
    <source>
        <dbReference type="ARBA" id="ARBA00022989"/>
    </source>
</evidence>
<dbReference type="STRING" id="158607.A0A2P5HXJ7"/>
<proteinExistence type="predicted"/>